<keyword evidence="3" id="KW-1185">Reference proteome</keyword>
<organism evidence="2 3">
    <name type="scientific">Henosepilachna vigintioctopunctata</name>
    <dbReference type="NCBI Taxonomy" id="420089"/>
    <lineage>
        <taxon>Eukaryota</taxon>
        <taxon>Metazoa</taxon>
        <taxon>Ecdysozoa</taxon>
        <taxon>Arthropoda</taxon>
        <taxon>Hexapoda</taxon>
        <taxon>Insecta</taxon>
        <taxon>Pterygota</taxon>
        <taxon>Neoptera</taxon>
        <taxon>Endopterygota</taxon>
        <taxon>Coleoptera</taxon>
        <taxon>Polyphaga</taxon>
        <taxon>Cucujiformia</taxon>
        <taxon>Coccinelloidea</taxon>
        <taxon>Coccinellidae</taxon>
        <taxon>Epilachninae</taxon>
        <taxon>Epilachnini</taxon>
        <taxon>Henosepilachna</taxon>
    </lineage>
</organism>
<sequence>MIDSIITNMELRFTSLNQHFENFGFLYNLSKLKNMPEEQILKHCNDLHNVLHVGESSDFQPFELYEELNTMIPNLPNFIIDVKQLLSYITENSLKEIYPNIYIVIRILLTIPVSTASAERSFSKLKLIKNYLRNTMGQERLSALAVLSIESEMASRLNYDAIIKEFSKVKSRKFLFL</sequence>
<dbReference type="Pfam" id="PF05699">
    <property type="entry name" value="Dimer_Tnp_hAT"/>
    <property type="match status" value="1"/>
</dbReference>
<dbReference type="EMBL" id="JARQZJ010000036">
    <property type="protein sequence ID" value="KAK9876259.1"/>
    <property type="molecule type" value="Genomic_DNA"/>
</dbReference>
<dbReference type="InterPro" id="IPR008906">
    <property type="entry name" value="HATC_C_dom"/>
</dbReference>
<reference evidence="2 3" key="1">
    <citation type="submission" date="2023-03" db="EMBL/GenBank/DDBJ databases">
        <title>Genome insight into feeding habits of ladybird beetles.</title>
        <authorList>
            <person name="Li H.-S."/>
            <person name="Huang Y.-H."/>
            <person name="Pang H."/>
        </authorList>
    </citation>
    <scope>NUCLEOTIDE SEQUENCE [LARGE SCALE GENOMIC DNA]</scope>
    <source>
        <strain evidence="2">SYSU_2023b</strain>
        <tissue evidence="2">Whole body</tissue>
    </source>
</reference>
<dbReference type="GO" id="GO:0046983">
    <property type="term" value="F:protein dimerization activity"/>
    <property type="evidence" value="ECO:0007669"/>
    <property type="project" value="InterPro"/>
</dbReference>
<feature type="domain" description="HAT C-terminal dimerisation" evidence="1">
    <location>
        <begin position="95"/>
        <end position="153"/>
    </location>
</feature>
<dbReference type="AlphaFoldDB" id="A0AAW1U038"/>
<dbReference type="PANTHER" id="PTHR45749:SF37">
    <property type="entry name" value="OS05G0311600 PROTEIN"/>
    <property type="match status" value="1"/>
</dbReference>
<dbReference type="Proteomes" id="UP001431783">
    <property type="component" value="Unassembled WGS sequence"/>
</dbReference>
<gene>
    <name evidence="2" type="ORF">WA026_012558</name>
</gene>
<evidence type="ECO:0000259" key="1">
    <source>
        <dbReference type="Pfam" id="PF05699"/>
    </source>
</evidence>
<accession>A0AAW1U038</accession>
<dbReference type="InterPro" id="IPR012337">
    <property type="entry name" value="RNaseH-like_sf"/>
</dbReference>
<protein>
    <recommendedName>
        <fullName evidence="1">HAT C-terminal dimerisation domain-containing protein</fullName>
    </recommendedName>
</protein>
<dbReference type="SUPFAM" id="SSF53098">
    <property type="entry name" value="Ribonuclease H-like"/>
    <property type="match status" value="1"/>
</dbReference>
<evidence type="ECO:0000313" key="2">
    <source>
        <dbReference type="EMBL" id="KAK9876259.1"/>
    </source>
</evidence>
<dbReference type="PANTHER" id="PTHR45749">
    <property type="match status" value="1"/>
</dbReference>
<proteinExistence type="predicted"/>
<evidence type="ECO:0000313" key="3">
    <source>
        <dbReference type="Proteomes" id="UP001431783"/>
    </source>
</evidence>
<comment type="caution">
    <text evidence="2">The sequence shown here is derived from an EMBL/GenBank/DDBJ whole genome shotgun (WGS) entry which is preliminary data.</text>
</comment>
<name>A0AAW1U038_9CUCU</name>